<dbReference type="InterPro" id="IPR013785">
    <property type="entry name" value="Aldolase_TIM"/>
</dbReference>
<dbReference type="GO" id="GO:0004557">
    <property type="term" value="F:alpha-galactosidase activity"/>
    <property type="evidence" value="ECO:0007669"/>
    <property type="project" value="UniProtKB-EC"/>
</dbReference>
<dbReference type="STRING" id="1432141.A0A015L7K1"/>
<dbReference type="Gene3D" id="3.20.20.70">
    <property type="entry name" value="Aldolase class I"/>
    <property type="match status" value="1"/>
</dbReference>
<evidence type="ECO:0000313" key="6">
    <source>
        <dbReference type="Proteomes" id="UP000022910"/>
    </source>
</evidence>
<keyword evidence="6" id="KW-1185">Reference proteome</keyword>
<evidence type="ECO:0000256" key="2">
    <source>
        <dbReference type="ARBA" id="ARBA00007240"/>
    </source>
</evidence>
<name>A0A015L7K1_RHIIW</name>
<dbReference type="PANTHER" id="PTHR31268:SF32">
    <property type="entry name" value="GALACTINOL--SUCROSE GALACTOSYLTRANSFERASE 2-RELATED"/>
    <property type="match status" value="1"/>
</dbReference>
<comment type="caution">
    <text evidence="5">The sequence shown here is derived from an EMBL/GenBank/DDBJ whole genome shotgun (WGS) entry which is preliminary data.</text>
</comment>
<dbReference type="HOGENOM" id="CLU_006630_0_0_1"/>
<sequence length="837" mass="97255">MEAYVQPSLLSTTYIFRNEVLTFKFYILSTEEYSKSHILNVQLWNNLSDNKWSGINFTEKNDVILFGCKEVKYRVFEVEVDSSNAKEGWYEFTVRVHSSAWSDGGEWKWLSEGINKNGKIFIGPPKIPESEKGVESIFNKDIFNRIEPVQISKNVDNWCTIMNVTSIGEYPVYKNLGVPKNLVRYFGLERLTNWWLIPTSGSEKLKINSRDVQYLVIQQASGDFVSLIPFTNEKYTSALKSDDDGNLVLKCAFNTNKCDKDVDIKLFVSKGKELNDVVKNCLDAIRKVVYQDESKDVFNTVCVSNHEVVYYDKLGYCTWNAFYDKVRAEDLLQALNSLHNIGIQVGYVILDDGWQKIDDNKRMQGFEANLEKFPSGLKGLIDQVKKEFPYIKHFGVWHTLWGYWSGVDPSKFSDKYNVCNTTYNTPNGILVAHIISPQDIYRFYDDFYSYLKEQGIDMVKVDFQACFDDVVSGEYKWWWIDYQKALRDSINKYFNQKLIYCMANSPSILQNTLLDKQVLNGEHIPLYRNSDDYFPDIEESHTWHIYTNAMNNLFTSHLYSIPDWDMCQSYHKYGEYHAAARAISGSPMYFTDIPNHHDKDILERCLIKTPKNTMQLLRCEKSAIPAGNVDDLFVDLTKVDKLLKFTNQNGRINILGLWNCRDKNLIDHVNINDSFRFYKESWDINKELVMYFMKNKELVPFKQDNISVMIKKQSFEIILFVPVDTLNIDDYCLKVTCIGLIDKYNGSKAILSNELNKISNNKVIYNVELIGYGECGFYLRCDKKNICDIKALLYDDEIAKENIKYEEKNGMLVVKLKENSVVNGKESIKLKIEINLD</sequence>
<dbReference type="InterPro" id="IPR008811">
    <property type="entry name" value="Glycosyl_hydrolases_36"/>
</dbReference>
<dbReference type="Pfam" id="PF05691">
    <property type="entry name" value="Raffinose_syn"/>
    <property type="match status" value="3"/>
</dbReference>
<organism evidence="5 6">
    <name type="scientific">Rhizophagus irregularis (strain DAOM 197198w)</name>
    <name type="common">Glomus intraradices</name>
    <dbReference type="NCBI Taxonomy" id="1432141"/>
    <lineage>
        <taxon>Eukaryota</taxon>
        <taxon>Fungi</taxon>
        <taxon>Fungi incertae sedis</taxon>
        <taxon>Mucoromycota</taxon>
        <taxon>Glomeromycotina</taxon>
        <taxon>Glomeromycetes</taxon>
        <taxon>Glomerales</taxon>
        <taxon>Glomeraceae</taxon>
        <taxon>Rhizophagus</taxon>
    </lineage>
</organism>
<dbReference type="OrthoDB" id="4664297at2759"/>
<dbReference type="SMR" id="A0A015L7K1"/>
<proteinExistence type="inferred from homology"/>
<comment type="catalytic activity">
    <reaction evidence="1">
        <text>Hydrolysis of terminal, non-reducing alpha-D-galactose residues in alpha-D-galactosides, including galactose oligosaccharides, galactomannans and galactolipids.</text>
        <dbReference type="EC" id="3.2.1.22"/>
    </reaction>
</comment>
<evidence type="ECO:0000256" key="4">
    <source>
        <dbReference type="ARBA" id="ARBA00049426"/>
    </source>
</evidence>
<evidence type="ECO:0000256" key="1">
    <source>
        <dbReference type="ARBA" id="ARBA00001255"/>
    </source>
</evidence>
<comment type="catalytic activity">
    <reaction evidence="4">
        <text>alpha-D-galactosyl-(1-&gt;3)-1D-myo-inositol + sucrose = raffinose + myo-inositol</text>
        <dbReference type="Rhea" id="RHEA:20161"/>
        <dbReference type="ChEBI" id="CHEBI:16634"/>
        <dbReference type="ChEBI" id="CHEBI:17268"/>
        <dbReference type="ChEBI" id="CHEBI:17505"/>
        <dbReference type="ChEBI" id="CHEBI:17992"/>
        <dbReference type="EC" id="2.4.1.82"/>
    </reaction>
</comment>
<comment type="similarity">
    <text evidence="2">Belongs to the glycosyl hydrolases 36 family.</text>
</comment>
<reference evidence="5 6" key="1">
    <citation type="submission" date="2014-02" db="EMBL/GenBank/DDBJ databases">
        <title>Single nucleus genome sequencing reveals high similarity among nuclei of an endomycorrhizal fungus.</title>
        <authorList>
            <person name="Lin K."/>
            <person name="Geurts R."/>
            <person name="Zhang Z."/>
            <person name="Limpens E."/>
            <person name="Saunders D.G."/>
            <person name="Mu D."/>
            <person name="Pang E."/>
            <person name="Cao H."/>
            <person name="Cha H."/>
            <person name="Lin T."/>
            <person name="Zhou Q."/>
            <person name="Shang Y."/>
            <person name="Li Y."/>
            <person name="Ivanov S."/>
            <person name="Sharma T."/>
            <person name="Velzen R.V."/>
            <person name="Ruijter N.D."/>
            <person name="Aanen D.K."/>
            <person name="Win J."/>
            <person name="Kamoun S."/>
            <person name="Bisseling T."/>
            <person name="Huang S."/>
        </authorList>
    </citation>
    <scope>NUCLEOTIDE SEQUENCE [LARGE SCALE GENOMIC DNA]</scope>
    <source>
        <strain evidence="6">DAOM197198w</strain>
    </source>
</reference>
<accession>A0A015L7K1</accession>
<dbReference type="PANTHER" id="PTHR31268">
    <property type="match status" value="1"/>
</dbReference>
<keyword evidence="3" id="KW-0119">Carbohydrate metabolism</keyword>
<evidence type="ECO:0000313" key="5">
    <source>
        <dbReference type="EMBL" id="EXX50783.1"/>
    </source>
</evidence>
<dbReference type="SUPFAM" id="SSF51445">
    <property type="entry name" value="(Trans)glycosidases"/>
    <property type="match status" value="1"/>
</dbReference>
<dbReference type="AlphaFoldDB" id="A0A015L7K1"/>
<dbReference type="InterPro" id="IPR017853">
    <property type="entry name" value="GH"/>
</dbReference>
<dbReference type="GO" id="GO:0047274">
    <property type="term" value="F:galactinol-sucrose galactosyltransferase activity"/>
    <property type="evidence" value="ECO:0007669"/>
    <property type="project" value="UniProtKB-EC"/>
</dbReference>
<evidence type="ECO:0000256" key="3">
    <source>
        <dbReference type="ARBA" id="ARBA00023277"/>
    </source>
</evidence>
<dbReference type="EMBL" id="JEMT01029785">
    <property type="protein sequence ID" value="EXX50783.1"/>
    <property type="molecule type" value="Genomic_DNA"/>
</dbReference>
<protein>
    <submittedName>
        <fullName evidence="5">Uncharacterized protein</fullName>
    </submittedName>
</protein>
<dbReference type="Proteomes" id="UP000022910">
    <property type="component" value="Unassembled WGS sequence"/>
</dbReference>
<gene>
    <name evidence="5" type="ORF">RirG_267550</name>
</gene>